<keyword evidence="11 16" id="KW-0378">Hydrolase</keyword>
<name>A0A7D4P4J0_9GAMM</name>
<feature type="compositionally biased region" description="Basic and acidic residues" evidence="17">
    <location>
        <begin position="953"/>
        <end position="964"/>
    </location>
</feature>
<evidence type="ECO:0000256" key="17">
    <source>
        <dbReference type="SAM" id="MobiDB-lite"/>
    </source>
</evidence>
<dbReference type="EMBL" id="CP054020">
    <property type="protein sequence ID" value="QKI88915.1"/>
    <property type="molecule type" value="Genomic_DNA"/>
</dbReference>
<keyword evidence="5 16" id="KW-0698">rRNA processing</keyword>
<dbReference type="EC" id="3.1.26.12" evidence="16"/>
<feature type="binding site" evidence="16">
    <location>
        <position position="345"/>
    </location>
    <ligand>
        <name>Mg(2+)</name>
        <dbReference type="ChEBI" id="CHEBI:18420"/>
        <note>catalytic</note>
    </ligand>
</feature>
<evidence type="ECO:0000256" key="12">
    <source>
        <dbReference type="ARBA" id="ARBA00022833"/>
    </source>
</evidence>
<dbReference type="RefSeq" id="WP_173284562.1">
    <property type="nucleotide sequence ID" value="NZ_CP054020.1"/>
</dbReference>
<dbReference type="Pfam" id="PF10150">
    <property type="entry name" value="RNase_E_G"/>
    <property type="match status" value="1"/>
</dbReference>
<dbReference type="InterPro" id="IPR003029">
    <property type="entry name" value="S1_domain"/>
</dbReference>
<evidence type="ECO:0000256" key="13">
    <source>
        <dbReference type="ARBA" id="ARBA00022842"/>
    </source>
</evidence>
<dbReference type="InterPro" id="IPR019307">
    <property type="entry name" value="RNA-bd_AU-1/RNase_E/G"/>
</dbReference>
<keyword evidence="12 16" id="KW-0862">Zinc</keyword>
<evidence type="ECO:0000256" key="11">
    <source>
        <dbReference type="ARBA" id="ARBA00022801"/>
    </source>
</evidence>
<evidence type="ECO:0000256" key="6">
    <source>
        <dbReference type="ARBA" id="ARBA00022694"/>
    </source>
</evidence>
<keyword evidence="16" id="KW-0820">tRNA-binding</keyword>
<dbReference type="KEGG" id="txa:HQN79_04695"/>
<dbReference type="GO" id="GO:0006402">
    <property type="term" value="P:mRNA catabolic process"/>
    <property type="evidence" value="ECO:0007669"/>
    <property type="project" value="UniProtKB-UniRule"/>
</dbReference>
<keyword evidence="9 16" id="KW-0699">rRNA-binding</keyword>
<keyword evidence="15 16" id="KW-0472">Membrane</keyword>
<feature type="region of interest" description="Disordered" evidence="17">
    <location>
        <begin position="565"/>
        <end position="964"/>
    </location>
</feature>
<evidence type="ECO:0000256" key="15">
    <source>
        <dbReference type="ARBA" id="ARBA00023136"/>
    </source>
</evidence>
<dbReference type="GO" id="GO:0008033">
    <property type="term" value="P:tRNA processing"/>
    <property type="evidence" value="ECO:0007669"/>
    <property type="project" value="UniProtKB-UniRule"/>
</dbReference>
<dbReference type="FunFam" id="2.40.50.140:FF:000040">
    <property type="entry name" value="Ribonuclease E"/>
    <property type="match status" value="1"/>
</dbReference>
<feature type="binding site" evidence="16">
    <location>
        <position position="302"/>
    </location>
    <ligand>
        <name>Mg(2+)</name>
        <dbReference type="ChEBI" id="CHEBI:18420"/>
        <note>catalytic</note>
    </ligand>
</feature>
<dbReference type="GO" id="GO:0005737">
    <property type="term" value="C:cytoplasm"/>
    <property type="evidence" value="ECO:0007669"/>
    <property type="project" value="UniProtKB-SubCell"/>
</dbReference>
<feature type="binding site" evidence="16">
    <location>
        <position position="403"/>
    </location>
    <ligand>
        <name>Zn(2+)</name>
        <dbReference type="ChEBI" id="CHEBI:29105"/>
        <note>ligand shared between dimeric partners</note>
    </ligand>
</feature>
<dbReference type="InterPro" id="IPR028878">
    <property type="entry name" value="RNase_E"/>
</dbReference>
<dbReference type="NCBIfam" id="TIGR00757">
    <property type="entry name" value="RNaseEG"/>
    <property type="match status" value="1"/>
</dbReference>
<dbReference type="CDD" id="cd04453">
    <property type="entry name" value="S1_RNase_E"/>
    <property type="match status" value="1"/>
</dbReference>
<dbReference type="GO" id="GO:0019843">
    <property type="term" value="F:rRNA binding"/>
    <property type="evidence" value="ECO:0007669"/>
    <property type="project" value="UniProtKB-KW"/>
</dbReference>
<evidence type="ECO:0000313" key="20">
    <source>
        <dbReference type="Proteomes" id="UP000504724"/>
    </source>
</evidence>
<keyword evidence="2 16" id="KW-1003">Cell membrane</keyword>
<dbReference type="GO" id="GO:0006364">
    <property type="term" value="P:rRNA processing"/>
    <property type="evidence" value="ECO:0007669"/>
    <property type="project" value="UniProtKB-UniRule"/>
</dbReference>
<feature type="domain" description="S1 motif" evidence="18">
    <location>
        <begin position="39"/>
        <end position="119"/>
    </location>
</feature>
<comment type="subcellular location">
    <subcellularLocation>
        <location evidence="16">Cytoplasm</location>
    </subcellularLocation>
    <subcellularLocation>
        <location evidence="16">Cell inner membrane</location>
        <topology evidence="16">Peripheral membrane protein</topology>
        <orientation evidence="16">Cytoplasmic side</orientation>
    </subcellularLocation>
</comment>
<protein>
    <recommendedName>
        <fullName evidence="16">Ribonuclease E</fullName>
        <shortName evidence="16">RNase E</shortName>
        <ecNumber evidence="16">3.1.26.12</ecNumber>
    </recommendedName>
</protein>
<evidence type="ECO:0000256" key="10">
    <source>
        <dbReference type="ARBA" id="ARBA00022759"/>
    </source>
</evidence>
<comment type="similarity">
    <text evidence="16">Belongs to the RNase E/G family. RNase E subfamily.</text>
</comment>
<keyword evidence="6 16" id="KW-0819">tRNA processing</keyword>
<gene>
    <name evidence="16 19" type="primary">rne</name>
    <name evidence="19" type="ORF">HQN79_04695</name>
</gene>
<dbReference type="PANTHER" id="PTHR30001">
    <property type="entry name" value="RIBONUCLEASE"/>
    <property type="match status" value="1"/>
</dbReference>
<feature type="compositionally biased region" description="Polar residues" evidence="17">
    <location>
        <begin position="784"/>
        <end position="804"/>
    </location>
</feature>
<feature type="region of interest" description="Disordered" evidence="17">
    <location>
        <begin position="506"/>
        <end position="545"/>
    </location>
</feature>
<keyword evidence="7 16" id="KW-0540">Nuclease</keyword>
<dbReference type="Pfam" id="PF00575">
    <property type="entry name" value="S1"/>
    <property type="match status" value="1"/>
</dbReference>
<accession>A0A7D4P4J0</accession>
<comment type="cofactor">
    <cofactor evidence="16">
        <name>Zn(2+)</name>
        <dbReference type="ChEBI" id="CHEBI:29105"/>
    </cofactor>
    <text evidence="16">Binds 2 Zn(2+) ions per homotetramer.</text>
</comment>
<keyword evidence="10 16" id="KW-0255">Endonuclease</keyword>
<comment type="subunit">
    <text evidence="16">Component of the RNA degradosome, which is a multiprotein complex involved in RNA processing and mRNA degradation. Within the RNA degradosome, RNase E assembles into a homotetramer formed by a dimer of dimers.</text>
</comment>
<feature type="compositionally biased region" description="Basic and acidic residues" evidence="17">
    <location>
        <begin position="602"/>
        <end position="613"/>
    </location>
</feature>
<dbReference type="GO" id="GO:0009898">
    <property type="term" value="C:cytoplasmic side of plasma membrane"/>
    <property type="evidence" value="ECO:0007669"/>
    <property type="project" value="UniProtKB-UniRule"/>
</dbReference>
<feature type="compositionally biased region" description="Low complexity" evidence="17">
    <location>
        <begin position="838"/>
        <end position="856"/>
    </location>
</feature>
<evidence type="ECO:0000256" key="16">
    <source>
        <dbReference type="HAMAP-Rule" id="MF_00970"/>
    </source>
</evidence>
<sequence length="964" mass="108352">MKRMLINATQKEEVRIALVDGQTLYDLDVETPLHQKKKANIYKGKITRIEPSLEAAFVDYGAERHGFLPFKEVASEYFPNEKPDSGRLSIKDVLSEGQEVIVQVQKEERGNKGAALTTQITLAGPYVVMMPNNPKAGGISRRIEGDERSDIRDTLRDLNTPEGMGLIIRTAGVGKSTEELQWGVNYLIQLWDAIKSAANEKSAPFLIHQESDIVILAIRDYLRQDIGEIIIDDMDTFHKARDFIQHVMPQQVYKVKPYQDTIPLFTRFQIESQIESAYQREVTLPSGGAIVIDITEALTAIDINSSRATKGGDIEETAFNTNMEAACEIARQLRLRDLGGLVVIDFIDMHSSKHQREVENKLREAVKSDRARVQISKISRFGLLEMSRQRLRPSIEESTQIVCPRCKGVGVIRGVSSLGLSILRLLEEESMKENTRRVTVQLPVDVATFLLNEKRAQITKIEDRHNMHVLIVPNEHLQTPQYMMERTRLSDDEVHVISYEAKDEIKSEEEIHSVNETPKPKEEPAVQNVTPMAPPPPASVEEKPNGEVKAGLFKRVWSALFGKAEEPEEVKPKEKSQGNRNRNNRNRNNRNDRRRNDRRRGNRNDRPESKETAAETTAKTINEENDKQENTSAKSNRRRNNRRRRPRQDENAKPENQNTQPIQEQDVEKTDQQLNATQEEKAPVQASNKPKEETKESKPRSRRRSRYNSRSGFNSRRRAPKDAESRSIHSPAPHLVTVTKDGEVIHKEPAKEEQKQQSETSQEMTAATSENLTVAQAPVESMQEETILNQGSVSETTDNSNEIQMDNADKAPATEQQDAEKTVDSEAAEPQAELNFNSTAENVTETVTTEPETSVSESEEKSEAETDGQVETQKESPVETQSASDNSEADSGANSEEAPSETDNVASANNSVAEKTETEIQADDVTDNSPKDETLSEPSAKPEVSSEAEATEQEAKQEEEKTKA</sequence>
<feature type="region of interest" description="Required for zinc-mediated homotetramerization and catalytic activity" evidence="16">
    <location>
        <begin position="403"/>
        <end position="406"/>
    </location>
</feature>
<feature type="compositionally biased region" description="Basic and acidic residues" evidence="17">
    <location>
        <begin position="565"/>
        <end position="577"/>
    </location>
</feature>
<dbReference type="AlphaFoldDB" id="A0A7D4P4J0"/>
<dbReference type="Proteomes" id="UP000504724">
    <property type="component" value="Chromosome"/>
</dbReference>
<feature type="compositionally biased region" description="Basic residues" evidence="17">
    <location>
        <begin position="635"/>
        <end position="646"/>
    </location>
</feature>
<keyword evidence="14 16" id="KW-0694">RNA-binding</keyword>
<evidence type="ECO:0000256" key="2">
    <source>
        <dbReference type="ARBA" id="ARBA00022475"/>
    </source>
</evidence>
<reference evidence="19 20" key="1">
    <citation type="submission" date="2020-05" db="EMBL/GenBank/DDBJ databases">
        <title>Thiomicrorhabdus sediminis sp.nov. and Thiomicrorhabdus xiamenensis sp.nov., novel sulfur-oxidizing bacteria isolated from coastal sediment.</title>
        <authorList>
            <person name="Liu X."/>
        </authorList>
    </citation>
    <scope>NUCLEOTIDE SEQUENCE [LARGE SCALE GENOMIC DNA]</scope>
    <source>
        <strain evidence="19 20">G2</strain>
    </source>
</reference>
<comment type="function">
    <text evidence="16">Endoribonuclease that plays a central role in RNA processing and decay. Required for the maturation of 5S and 16S rRNAs and the majority of tRNAs. Also involved in the degradation of most mRNAs.</text>
</comment>
<dbReference type="SUPFAM" id="SSF50249">
    <property type="entry name" value="Nucleic acid-binding proteins"/>
    <property type="match status" value="1"/>
</dbReference>
<evidence type="ECO:0000256" key="1">
    <source>
        <dbReference type="ARBA" id="ARBA00005663"/>
    </source>
</evidence>
<keyword evidence="8 16" id="KW-0479">Metal-binding</keyword>
<keyword evidence="3 16" id="KW-0963">Cytoplasm</keyword>
<feature type="compositionally biased region" description="Basic and acidic residues" evidence="17">
    <location>
        <begin position="740"/>
        <end position="756"/>
    </location>
</feature>
<comment type="cofactor">
    <cofactor evidence="16">
        <name>Mg(2+)</name>
        <dbReference type="ChEBI" id="CHEBI:18420"/>
    </cofactor>
    <text evidence="16">Binds 1 Mg(2+) ion per subunit.</text>
</comment>
<keyword evidence="20" id="KW-1185">Reference proteome</keyword>
<feature type="compositionally biased region" description="Basic and acidic residues" evidence="17">
    <location>
        <begin position="506"/>
        <end position="524"/>
    </location>
</feature>
<feature type="compositionally biased region" description="Basic and acidic residues" evidence="17">
    <location>
        <begin position="689"/>
        <end position="699"/>
    </location>
</feature>
<feature type="binding site" evidence="16">
    <location>
        <position position="406"/>
    </location>
    <ligand>
        <name>Zn(2+)</name>
        <dbReference type="ChEBI" id="CHEBI:29105"/>
        <note>ligand shared between dimeric partners</note>
    </ligand>
</feature>
<evidence type="ECO:0000256" key="14">
    <source>
        <dbReference type="ARBA" id="ARBA00022884"/>
    </source>
</evidence>
<keyword evidence="4 16" id="KW-0997">Cell inner membrane</keyword>
<dbReference type="InterPro" id="IPR012340">
    <property type="entry name" value="NA-bd_OB-fold"/>
</dbReference>
<dbReference type="GO" id="GO:0000287">
    <property type="term" value="F:magnesium ion binding"/>
    <property type="evidence" value="ECO:0007669"/>
    <property type="project" value="UniProtKB-UniRule"/>
</dbReference>
<evidence type="ECO:0000256" key="4">
    <source>
        <dbReference type="ARBA" id="ARBA00022519"/>
    </source>
</evidence>
<dbReference type="PROSITE" id="PS50126">
    <property type="entry name" value="S1"/>
    <property type="match status" value="1"/>
</dbReference>
<comment type="catalytic activity">
    <reaction evidence="16">
        <text>Endonucleolytic cleavage of single-stranded RNA in A- and U-rich regions.</text>
        <dbReference type="EC" id="3.1.26.12"/>
    </reaction>
</comment>
<organism evidence="19 20">
    <name type="scientific">Thiomicrorhabdus xiamenensis</name>
    <dbReference type="NCBI Taxonomy" id="2739063"/>
    <lineage>
        <taxon>Bacteria</taxon>
        <taxon>Pseudomonadati</taxon>
        <taxon>Pseudomonadota</taxon>
        <taxon>Gammaproteobacteria</taxon>
        <taxon>Thiotrichales</taxon>
        <taxon>Piscirickettsiaceae</taxon>
        <taxon>Thiomicrorhabdus</taxon>
    </lineage>
</organism>
<keyword evidence="13 16" id="KW-0460">Magnesium</keyword>
<evidence type="ECO:0000313" key="19">
    <source>
        <dbReference type="EMBL" id="QKI88915.1"/>
    </source>
</evidence>
<comment type="similarity">
    <text evidence="1">Belongs to the RNase E/G family. RNase G subfamily.</text>
</comment>
<dbReference type="GO" id="GO:0000049">
    <property type="term" value="F:tRNA binding"/>
    <property type="evidence" value="ECO:0007669"/>
    <property type="project" value="UniProtKB-KW"/>
</dbReference>
<dbReference type="SMART" id="SM00316">
    <property type="entry name" value="S1"/>
    <property type="match status" value="1"/>
</dbReference>
<evidence type="ECO:0000256" key="9">
    <source>
        <dbReference type="ARBA" id="ARBA00022730"/>
    </source>
</evidence>
<evidence type="ECO:0000259" key="18">
    <source>
        <dbReference type="PROSITE" id="PS50126"/>
    </source>
</evidence>
<evidence type="ECO:0000256" key="8">
    <source>
        <dbReference type="ARBA" id="ARBA00022723"/>
    </source>
</evidence>
<dbReference type="Pfam" id="PF20833">
    <property type="entry name" value="RNase_E_G_Thio"/>
    <property type="match status" value="1"/>
</dbReference>
<dbReference type="HAMAP" id="MF_00970">
    <property type="entry name" value="RNase_E"/>
    <property type="match status" value="1"/>
</dbReference>
<evidence type="ECO:0000256" key="5">
    <source>
        <dbReference type="ARBA" id="ARBA00022552"/>
    </source>
</evidence>
<feature type="compositionally biased region" description="Polar residues" evidence="17">
    <location>
        <begin position="901"/>
        <end position="913"/>
    </location>
</feature>
<dbReference type="InterPro" id="IPR004659">
    <property type="entry name" value="RNase_E/G"/>
</dbReference>
<feature type="compositionally biased region" description="Polar residues" evidence="17">
    <location>
        <begin position="764"/>
        <end position="774"/>
    </location>
</feature>
<evidence type="ECO:0000256" key="7">
    <source>
        <dbReference type="ARBA" id="ARBA00022722"/>
    </source>
</evidence>
<evidence type="ECO:0000256" key="3">
    <source>
        <dbReference type="ARBA" id="ARBA00022490"/>
    </source>
</evidence>
<dbReference type="Gene3D" id="3.40.1260.20">
    <property type="entry name" value="Ribonuclease E, catalytic domain"/>
    <property type="match status" value="1"/>
</dbReference>
<dbReference type="PANTHER" id="PTHR30001:SF1">
    <property type="entry name" value="RIBONUCLEASE E_G-LIKE PROTEIN, CHLOROPLASTIC"/>
    <property type="match status" value="1"/>
</dbReference>
<feature type="compositionally biased region" description="Polar residues" evidence="17">
    <location>
        <begin position="654"/>
        <end position="663"/>
    </location>
</feature>
<dbReference type="NCBIfam" id="NF008074">
    <property type="entry name" value="PRK10811.1"/>
    <property type="match status" value="1"/>
</dbReference>
<dbReference type="GO" id="GO:0008270">
    <property type="term" value="F:zinc ion binding"/>
    <property type="evidence" value="ECO:0007669"/>
    <property type="project" value="UniProtKB-UniRule"/>
</dbReference>
<proteinExistence type="inferred from homology"/>
<dbReference type="InterPro" id="IPR048583">
    <property type="entry name" value="RNase_E_G_thioredoxin-like"/>
</dbReference>
<dbReference type="Gene3D" id="2.40.50.140">
    <property type="entry name" value="Nucleic acid-binding proteins"/>
    <property type="match status" value="1"/>
</dbReference>
<dbReference type="GO" id="GO:0008995">
    <property type="term" value="F:ribonuclease E activity"/>
    <property type="evidence" value="ECO:0007669"/>
    <property type="project" value="UniProtKB-EC"/>
</dbReference>